<evidence type="ECO:0000313" key="4">
    <source>
        <dbReference type="Proteomes" id="UP001469553"/>
    </source>
</evidence>
<feature type="region of interest" description="Disordered" evidence="1">
    <location>
        <begin position="972"/>
        <end position="1019"/>
    </location>
</feature>
<comment type="caution">
    <text evidence="3">The sequence shown here is derived from an EMBL/GenBank/DDBJ whole genome shotgun (WGS) entry which is preliminary data.</text>
</comment>
<dbReference type="EMBL" id="JAHRIP010009909">
    <property type="protein sequence ID" value="MEQ2283231.1"/>
    <property type="molecule type" value="Genomic_DNA"/>
</dbReference>
<gene>
    <name evidence="3" type="ORF">AMECASPLE_009158</name>
</gene>
<organism evidence="3 4">
    <name type="scientific">Ameca splendens</name>
    <dbReference type="NCBI Taxonomy" id="208324"/>
    <lineage>
        <taxon>Eukaryota</taxon>
        <taxon>Metazoa</taxon>
        <taxon>Chordata</taxon>
        <taxon>Craniata</taxon>
        <taxon>Vertebrata</taxon>
        <taxon>Euteleostomi</taxon>
        <taxon>Actinopterygii</taxon>
        <taxon>Neopterygii</taxon>
        <taxon>Teleostei</taxon>
        <taxon>Neoteleostei</taxon>
        <taxon>Acanthomorphata</taxon>
        <taxon>Ovalentaria</taxon>
        <taxon>Atherinomorphae</taxon>
        <taxon>Cyprinodontiformes</taxon>
        <taxon>Goodeidae</taxon>
        <taxon>Ameca</taxon>
    </lineage>
</organism>
<name>A0ABV0XP68_9TELE</name>
<protein>
    <recommendedName>
        <fullName evidence="2">DUF6729 domain-containing protein</fullName>
    </recommendedName>
</protein>
<evidence type="ECO:0000256" key="1">
    <source>
        <dbReference type="SAM" id="MobiDB-lite"/>
    </source>
</evidence>
<dbReference type="Pfam" id="PF20499">
    <property type="entry name" value="DUF6729"/>
    <property type="match status" value="1"/>
</dbReference>
<dbReference type="InterPro" id="IPR046616">
    <property type="entry name" value="DUF6729"/>
</dbReference>
<feature type="domain" description="DUF6729" evidence="2">
    <location>
        <begin position="337"/>
        <end position="561"/>
    </location>
</feature>
<evidence type="ECO:0000259" key="2">
    <source>
        <dbReference type="Pfam" id="PF20499"/>
    </source>
</evidence>
<dbReference type="Proteomes" id="UP001469553">
    <property type="component" value="Unassembled WGS sequence"/>
</dbReference>
<reference evidence="3 4" key="1">
    <citation type="submission" date="2021-06" db="EMBL/GenBank/DDBJ databases">
        <authorList>
            <person name="Palmer J.M."/>
        </authorList>
    </citation>
    <scope>NUCLEOTIDE SEQUENCE [LARGE SCALE GENOMIC DNA]</scope>
    <source>
        <strain evidence="3 4">AS_MEX2019</strain>
        <tissue evidence="3">Muscle</tissue>
    </source>
</reference>
<feature type="region of interest" description="Disordered" evidence="1">
    <location>
        <begin position="1223"/>
        <end position="1249"/>
    </location>
</feature>
<dbReference type="PANTHER" id="PTHR24401">
    <property type="entry name" value="SI:CH211-243P7.3-RELATED"/>
    <property type="match status" value="1"/>
</dbReference>
<dbReference type="PANTHER" id="PTHR24401:SF29">
    <property type="entry name" value="SI:CH211-243P7.3-RELATED"/>
    <property type="match status" value="1"/>
</dbReference>
<feature type="compositionally biased region" description="Low complexity" evidence="1">
    <location>
        <begin position="1234"/>
        <end position="1249"/>
    </location>
</feature>
<sequence length="1344" mass="149465">MVPVTSSYCLSEKLHERCAIVSNNDADSSDMYKPQFSFLPGTNHLRLLASSEAAAAALQERKASSRGKQPVKSTQEVEVVAQGRVRALGGDPTDRRCILSQMEVQFGLYRGHTFQWLLTHDLGYTAGLLASHVAEREAGHSSSSSPLLCNKDALLEYAQLFDEVAAAIVDKRRTLIGGTDSEGDRLVGFSEYSSVTYRELYESSDPQISSDRRWIRGMQVQHAGSQLSQGKRYVLRRDRVQQPAASSVASTPSLAACSSRADSQARCTTRALSPSPQHQPSIPRKKRAMVIYSSSGEDDELMVEAASAVEQELSPSASPSAEKPSAPAAQVVPLESWKSSLPREQQEWLSKALFVKDWTGRAVLSNELQLWYHPPGPRLIYSQRPSSPDAFFQRPFFLWAPYRIWQYSLKCPSCAHKLTSCGLYKTVRRVLDLDGWYYMGTEYLECRYCTKKVAAWSRSVREQLDFSHQLLFPAELAYRLSCDKKVLSQMKGRTLGNSANRLHSFLVKNHTEEWMSRCLLYLETCGKFQVAGVHLAPTAHPLRMQPVPTSGWLLSAYARETFSRMEELQASVTSIFGSILKMESTKKVIKKLAGVDAGTAQWMSSVGNELGQVLICVVTAGEGYGLQDMAKGLQKRYELARRTPPEVLYVDRDCCTADGDSGAAAALFASWPLLEIRLDIWHFIRRLAAGVTAESHPLYPDFMRRISASIFEWDTEDVSRLKRAKQAEQSRRGTVQSAKEMARHCRCRTRGAQETERLLSETIQAFMGATDTMNIPLLDQARMEDIWRTQRKHVACIQDPLGVQMYTRTGQVTKGGVVLPVYRCARGSKSLELFHLHLNRFIPGTSASGCHFQMYLLEGLTRWNEERAQAVVGAEKMRMKCYAGKKQHSLFQLTQRLLGVTLLESYNKPLKYTGELIGMSYLYAQTGQELQIFPDDPDEPFGSEEIVLEDDEESEEDRLLDVLGEDLDEGFSELAEDPLGPSLQTPPFQPPSAPAVSSSAHTPPHSLQGTSGDQEVAVGPDGTPGYQHVVRLARKLVELCSKGYISNAEAEEIVGLWQNLPEVDKGPIAFPSRYKDSLNKGMKRCVAGSGPASWPDASRLVEAIFKELCALYPGSRRVEGAVISQWTLVLRDYNSIRNVVLSHPALKTRTTLQLFAVNQSTLSQWYRKLTAIDERTTLMAGVAPLQAPTEAKESLLPAKELQEPQPVPSTSSVFRNLQPLETREKEARAGPLETPSISAPSTSSSTQYAAPPLPATAHAMAHATHVPKSTAWNRKKIQQLQEAAAKEGVTLKVRAPSINICRHCGLRKIRQTGHRVLTKASRERVNYCPMAAKGQRPEEWLASL</sequence>
<accession>A0ABV0XP68</accession>
<keyword evidence="4" id="KW-1185">Reference proteome</keyword>
<evidence type="ECO:0000313" key="3">
    <source>
        <dbReference type="EMBL" id="MEQ2283231.1"/>
    </source>
</evidence>
<proteinExistence type="predicted"/>
<feature type="compositionally biased region" description="Low complexity" evidence="1">
    <location>
        <begin position="994"/>
        <end position="1006"/>
    </location>
</feature>